<organism evidence="6 7">
    <name type="scientific">Hyphodiscus hymeniophilus</name>
    <dbReference type="NCBI Taxonomy" id="353542"/>
    <lineage>
        <taxon>Eukaryota</taxon>
        <taxon>Fungi</taxon>
        <taxon>Dikarya</taxon>
        <taxon>Ascomycota</taxon>
        <taxon>Pezizomycotina</taxon>
        <taxon>Leotiomycetes</taxon>
        <taxon>Helotiales</taxon>
        <taxon>Hyphodiscaceae</taxon>
        <taxon>Hyphodiscus</taxon>
    </lineage>
</organism>
<dbReference type="PANTHER" id="PTHR10353:SF36">
    <property type="entry name" value="LP05116P"/>
    <property type="match status" value="1"/>
</dbReference>
<evidence type="ECO:0000256" key="4">
    <source>
        <dbReference type="RuleBase" id="RU003690"/>
    </source>
</evidence>
<evidence type="ECO:0000313" key="7">
    <source>
        <dbReference type="Proteomes" id="UP000785200"/>
    </source>
</evidence>
<keyword evidence="2" id="KW-0378">Hydrolase</keyword>
<evidence type="ECO:0000256" key="2">
    <source>
        <dbReference type="ARBA" id="ARBA00022801"/>
    </source>
</evidence>
<protein>
    <submittedName>
        <fullName evidence="6">Beta-glucosidase 7</fullName>
    </submittedName>
</protein>
<dbReference type="AlphaFoldDB" id="A0A9P6VJF2"/>
<keyword evidence="3" id="KW-0326">Glycosidase</keyword>
<dbReference type="GO" id="GO:0005975">
    <property type="term" value="P:carbohydrate metabolic process"/>
    <property type="evidence" value="ECO:0007669"/>
    <property type="project" value="InterPro"/>
</dbReference>
<comment type="caution">
    <text evidence="6">The sequence shown here is derived from an EMBL/GenBank/DDBJ whole genome shotgun (WGS) entry which is preliminary data.</text>
</comment>
<dbReference type="OrthoDB" id="65569at2759"/>
<evidence type="ECO:0000256" key="3">
    <source>
        <dbReference type="ARBA" id="ARBA00023295"/>
    </source>
</evidence>
<keyword evidence="5" id="KW-0732">Signal</keyword>
<evidence type="ECO:0000256" key="1">
    <source>
        <dbReference type="ARBA" id="ARBA00010838"/>
    </source>
</evidence>
<dbReference type="InterPro" id="IPR033132">
    <property type="entry name" value="GH_1_N_CS"/>
</dbReference>
<dbReference type="Proteomes" id="UP000785200">
    <property type="component" value="Unassembled WGS sequence"/>
</dbReference>
<reference evidence="6" key="1">
    <citation type="submission" date="2019-07" db="EMBL/GenBank/DDBJ databases">
        <title>Hyphodiscus hymeniophilus genome sequencing and assembly.</title>
        <authorList>
            <person name="Kramer G."/>
            <person name="Nodwell J."/>
        </authorList>
    </citation>
    <scope>NUCLEOTIDE SEQUENCE</scope>
    <source>
        <strain evidence="6">ATCC 34498</strain>
    </source>
</reference>
<dbReference type="GO" id="GO:0008422">
    <property type="term" value="F:beta-glucosidase activity"/>
    <property type="evidence" value="ECO:0007669"/>
    <property type="project" value="TreeGrafter"/>
</dbReference>
<dbReference type="PRINTS" id="PR00131">
    <property type="entry name" value="GLHYDRLASE1"/>
</dbReference>
<evidence type="ECO:0000256" key="5">
    <source>
        <dbReference type="SAM" id="SignalP"/>
    </source>
</evidence>
<gene>
    <name evidence="6" type="ORF">D0Z07_5031</name>
</gene>
<name>A0A9P6VJF2_9HELO</name>
<accession>A0A9P6VJF2</accession>
<dbReference type="Gene3D" id="3.20.20.80">
    <property type="entry name" value="Glycosidases"/>
    <property type="match status" value="1"/>
</dbReference>
<dbReference type="InterPro" id="IPR001360">
    <property type="entry name" value="Glyco_hydro_1"/>
</dbReference>
<dbReference type="Pfam" id="PF00232">
    <property type="entry name" value="Glyco_hydro_1"/>
    <property type="match status" value="1"/>
</dbReference>
<keyword evidence="7" id="KW-1185">Reference proteome</keyword>
<comment type="similarity">
    <text evidence="1 4">Belongs to the glycosyl hydrolase 1 family.</text>
</comment>
<dbReference type="InterPro" id="IPR017853">
    <property type="entry name" value="GH"/>
</dbReference>
<evidence type="ECO:0000313" key="6">
    <source>
        <dbReference type="EMBL" id="KAG0648787.1"/>
    </source>
</evidence>
<proteinExistence type="inferred from homology"/>
<sequence>MKMLFLILMQAALAVSQNSSSNASAPSSIIPTPTASISLNGSSGTTTVSNPTAFSSSIVITWNDLWDLFVGPVSMATMNTTMAATPIPTSELIPPPGLYYSSFPTGQQIPMASKNSSWSFPKGFWWGVASAAYQAEGAAKAEGRGPSIWDVLLHRVTGYTVANQTGDIADNHYYMYKQDIARIAALGVKTYSFSISWSRIFPFGNGQINQEALEHYDDVINTCIEYGVEPSVTLFHWDLPLNLQNLYGGWLSSEIVDDFLNYAKVVFSYYGNKVPRWFTVNEPIVFCDDYPLPDNYFTNTSIPKYQQPYWCGHHVLLAHSGAYHLARSLGINGTISFKNNGGYKIPLTNSSADARAVQRAWDFNEGWFANPTFINGDYPTNLKDFVSDFLPDFTDAEKQMINGTADVFAHDAYTSQFYFAPDAGIDSCVQNKSNPLWPSCANTSYTYSSSDGGWNVGPAADPLSPWLHKATDWVPAFLHYIADTWKPAGGIAVTEFGFAEPFEVQKTIKADILFDPIRSSYYKDYMEAILIAISEGVNVVGCLAWSIFDNLEWSDGYQDKFGLQYVNFTTQERAYKASFFEYVNAFVTYGQDEVVPHYVPS</sequence>
<feature type="signal peptide" evidence="5">
    <location>
        <begin position="1"/>
        <end position="16"/>
    </location>
</feature>
<dbReference type="SUPFAM" id="SSF51445">
    <property type="entry name" value="(Trans)glycosidases"/>
    <property type="match status" value="1"/>
</dbReference>
<dbReference type="PANTHER" id="PTHR10353">
    <property type="entry name" value="GLYCOSYL HYDROLASE"/>
    <property type="match status" value="1"/>
</dbReference>
<dbReference type="PROSITE" id="PS00653">
    <property type="entry name" value="GLYCOSYL_HYDROL_F1_2"/>
    <property type="match status" value="1"/>
</dbReference>
<feature type="chain" id="PRO_5040205562" evidence="5">
    <location>
        <begin position="17"/>
        <end position="601"/>
    </location>
</feature>
<dbReference type="EMBL" id="VNKQ01000009">
    <property type="protein sequence ID" value="KAG0648787.1"/>
    <property type="molecule type" value="Genomic_DNA"/>
</dbReference>